<dbReference type="PANTHER" id="PTHR44169:SF6">
    <property type="entry name" value="NADPH-DEPENDENT 1-ACYLDIHYDROXYACETONE PHOSPHATE REDUCTASE"/>
    <property type="match status" value="1"/>
</dbReference>
<evidence type="ECO:0000313" key="4">
    <source>
        <dbReference type="EMBL" id="KAK3050519.1"/>
    </source>
</evidence>
<evidence type="ECO:0000256" key="2">
    <source>
        <dbReference type="ARBA" id="ARBA00023002"/>
    </source>
</evidence>
<evidence type="ECO:0000256" key="3">
    <source>
        <dbReference type="RuleBase" id="RU000363"/>
    </source>
</evidence>
<protein>
    <recommendedName>
        <fullName evidence="6">NAD(P)-binding protein</fullName>
    </recommendedName>
</protein>
<dbReference type="Pfam" id="PF00106">
    <property type="entry name" value="adh_short"/>
    <property type="match status" value="1"/>
</dbReference>
<evidence type="ECO:0000313" key="5">
    <source>
        <dbReference type="Proteomes" id="UP001271007"/>
    </source>
</evidence>
<dbReference type="Gene3D" id="3.40.50.720">
    <property type="entry name" value="NAD(P)-binding Rossmann-like Domain"/>
    <property type="match status" value="1"/>
</dbReference>
<dbReference type="GO" id="GO:0006654">
    <property type="term" value="P:phosphatidic acid biosynthetic process"/>
    <property type="evidence" value="ECO:0007669"/>
    <property type="project" value="TreeGrafter"/>
</dbReference>
<dbReference type="GO" id="GO:0000140">
    <property type="term" value="F:acylglycerone-phosphate reductase (NADP+) activity"/>
    <property type="evidence" value="ECO:0007669"/>
    <property type="project" value="TreeGrafter"/>
</dbReference>
<dbReference type="GO" id="GO:0019433">
    <property type="term" value="P:triglyceride catabolic process"/>
    <property type="evidence" value="ECO:0007669"/>
    <property type="project" value="TreeGrafter"/>
</dbReference>
<dbReference type="InterPro" id="IPR002347">
    <property type="entry name" value="SDR_fam"/>
</dbReference>
<dbReference type="SUPFAM" id="SSF51735">
    <property type="entry name" value="NAD(P)-binding Rossmann-fold domains"/>
    <property type="match status" value="1"/>
</dbReference>
<name>A0AAJ0DAW2_9PEZI</name>
<organism evidence="4 5">
    <name type="scientific">Extremus antarcticus</name>
    <dbReference type="NCBI Taxonomy" id="702011"/>
    <lineage>
        <taxon>Eukaryota</taxon>
        <taxon>Fungi</taxon>
        <taxon>Dikarya</taxon>
        <taxon>Ascomycota</taxon>
        <taxon>Pezizomycotina</taxon>
        <taxon>Dothideomycetes</taxon>
        <taxon>Dothideomycetidae</taxon>
        <taxon>Mycosphaerellales</taxon>
        <taxon>Extremaceae</taxon>
        <taxon>Extremus</taxon>
    </lineage>
</organism>
<dbReference type="Proteomes" id="UP001271007">
    <property type="component" value="Unassembled WGS sequence"/>
</dbReference>
<dbReference type="EMBL" id="JAWDJX010000031">
    <property type="protein sequence ID" value="KAK3050519.1"/>
    <property type="molecule type" value="Genomic_DNA"/>
</dbReference>
<dbReference type="PRINTS" id="PR00080">
    <property type="entry name" value="SDRFAMILY"/>
</dbReference>
<dbReference type="PANTHER" id="PTHR44169">
    <property type="entry name" value="NADPH-DEPENDENT 1-ACYLDIHYDROXYACETONE PHOSPHATE REDUCTASE"/>
    <property type="match status" value="1"/>
</dbReference>
<sequence>MLAPTLPSKTVLVTGCSSGGVGAAFASSFAAAGDSQTYHVYATARSPSKIPASLHSAPNVTVLALDVTSSDSIKAAVEAVRRETGERLDVLINNAGAGWNMPGLDSSIPDARKLFDLNFFSALETMQAFGPMLINAKGVVVNNASVGGMGTFPFGSIYGASKAALIRAGEAWRLELAPLGVRVLTLVTGGIATKFLENLQPLELPEGSYYAGIKDIIEKQEENISFGMKPEVLAEDVRRRVERGETGKVWVAGGATLIKWFIWLVPQWGTDRMLLNFKPFQAKLTEEHKKRMVKEEKKSA</sequence>
<accession>A0AAJ0DAW2</accession>
<keyword evidence="5" id="KW-1185">Reference proteome</keyword>
<keyword evidence="2" id="KW-0560">Oxidoreductase</keyword>
<evidence type="ECO:0008006" key="6">
    <source>
        <dbReference type="Google" id="ProtNLM"/>
    </source>
</evidence>
<comment type="similarity">
    <text evidence="1 3">Belongs to the short-chain dehydrogenases/reductases (SDR) family.</text>
</comment>
<dbReference type="PRINTS" id="PR00081">
    <property type="entry name" value="GDHRDH"/>
</dbReference>
<dbReference type="GO" id="GO:0005783">
    <property type="term" value="C:endoplasmic reticulum"/>
    <property type="evidence" value="ECO:0007669"/>
    <property type="project" value="TreeGrafter"/>
</dbReference>
<dbReference type="GO" id="GO:0005811">
    <property type="term" value="C:lipid droplet"/>
    <property type="evidence" value="ECO:0007669"/>
    <property type="project" value="TreeGrafter"/>
</dbReference>
<proteinExistence type="inferred from homology"/>
<reference evidence="4" key="1">
    <citation type="submission" date="2023-04" db="EMBL/GenBank/DDBJ databases">
        <title>Black Yeasts Isolated from many extreme environments.</title>
        <authorList>
            <person name="Coleine C."/>
            <person name="Stajich J.E."/>
            <person name="Selbmann L."/>
        </authorList>
    </citation>
    <scope>NUCLEOTIDE SEQUENCE</scope>
    <source>
        <strain evidence="4">CCFEE 5312</strain>
    </source>
</reference>
<dbReference type="GO" id="GO:0004806">
    <property type="term" value="F:triacylglycerol lipase activity"/>
    <property type="evidence" value="ECO:0007669"/>
    <property type="project" value="TreeGrafter"/>
</dbReference>
<evidence type="ECO:0000256" key="1">
    <source>
        <dbReference type="ARBA" id="ARBA00006484"/>
    </source>
</evidence>
<dbReference type="AlphaFoldDB" id="A0AAJ0DAW2"/>
<gene>
    <name evidence="4" type="ORF">LTR09_008158</name>
</gene>
<comment type="caution">
    <text evidence="4">The sequence shown here is derived from an EMBL/GenBank/DDBJ whole genome shotgun (WGS) entry which is preliminary data.</text>
</comment>
<dbReference type="InterPro" id="IPR036291">
    <property type="entry name" value="NAD(P)-bd_dom_sf"/>
</dbReference>